<dbReference type="GO" id="GO:0005634">
    <property type="term" value="C:nucleus"/>
    <property type="evidence" value="ECO:0007669"/>
    <property type="project" value="TreeGrafter"/>
</dbReference>
<dbReference type="GeneID" id="103308603"/>
<reference evidence="2" key="2">
    <citation type="submission" date="2022-06" db="UniProtKB">
        <authorList>
            <consortium name="EnsemblMetazoa"/>
        </authorList>
    </citation>
    <scope>IDENTIFICATION</scope>
</reference>
<dbReference type="Proteomes" id="UP000007819">
    <property type="component" value="Chromosome A1"/>
</dbReference>
<evidence type="ECO:0000313" key="3">
    <source>
        <dbReference type="Proteomes" id="UP000007819"/>
    </source>
</evidence>
<sequence>MFVDNCTAHNNNPPTLSNVRIEFLPTNITSKLQPLDQGIIKNFKVLYRKEIVSEFLACLDNNDFPKVTILTAITMSHKAWNNVTGQTIRKCFRTCGFVKVIDREEDEALATLEVDSQWHRLSTVPVEQLSTFEEFVAIDDDLAIRGVLNDEEILKRS</sequence>
<evidence type="ECO:0000313" key="2">
    <source>
        <dbReference type="EnsemblMetazoa" id="XP_008180511.1"/>
    </source>
</evidence>
<dbReference type="AlphaFoldDB" id="A0A8R2B2U9"/>
<dbReference type="PANTHER" id="PTHR19303">
    <property type="entry name" value="TRANSPOSON"/>
    <property type="match status" value="1"/>
</dbReference>
<feature type="domain" description="DDE-1" evidence="1">
    <location>
        <begin position="3"/>
        <end position="92"/>
    </location>
</feature>
<keyword evidence="3" id="KW-1185">Reference proteome</keyword>
<reference evidence="3" key="1">
    <citation type="submission" date="2010-06" db="EMBL/GenBank/DDBJ databases">
        <authorList>
            <person name="Jiang H."/>
            <person name="Abraham K."/>
            <person name="Ali S."/>
            <person name="Alsbrooks S.L."/>
            <person name="Anim B.N."/>
            <person name="Anosike U.S."/>
            <person name="Attaway T."/>
            <person name="Bandaranaike D.P."/>
            <person name="Battles P.K."/>
            <person name="Bell S.N."/>
            <person name="Bell A.V."/>
            <person name="Beltran B."/>
            <person name="Bickham C."/>
            <person name="Bustamante Y."/>
            <person name="Caleb T."/>
            <person name="Canada A."/>
            <person name="Cardenas V."/>
            <person name="Carter K."/>
            <person name="Chacko J."/>
            <person name="Chandrabose M.N."/>
            <person name="Chavez D."/>
            <person name="Chavez A."/>
            <person name="Chen L."/>
            <person name="Chu H.-S."/>
            <person name="Claassen K.J."/>
            <person name="Cockrell R."/>
            <person name="Collins M."/>
            <person name="Cooper J.A."/>
            <person name="Cree A."/>
            <person name="Curry S.M."/>
            <person name="Da Y."/>
            <person name="Dao M.D."/>
            <person name="Das B."/>
            <person name="Davila M.-L."/>
            <person name="Davy-Carroll L."/>
            <person name="Denson S."/>
            <person name="Dinh H."/>
            <person name="Ebong V.E."/>
            <person name="Edwards J.R."/>
            <person name="Egan A."/>
            <person name="El-Daye J."/>
            <person name="Escobedo L."/>
            <person name="Fernandez S."/>
            <person name="Fernando P.R."/>
            <person name="Flagg N."/>
            <person name="Forbes L.D."/>
            <person name="Fowler R.G."/>
            <person name="Fu Q."/>
            <person name="Gabisi R.A."/>
            <person name="Ganer J."/>
            <person name="Garbino Pronczuk A."/>
            <person name="Garcia R.M."/>
            <person name="Garner T."/>
            <person name="Garrett T.E."/>
            <person name="Gonzalez D.A."/>
            <person name="Hamid H."/>
            <person name="Hawkins E.S."/>
            <person name="Hirani K."/>
            <person name="Hogues M.E."/>
            <person name="Hollins B."/>
            <person name="Hsiao C.-H."/>
            <person name="Jabil R."/>
            <person name="James M.L."/>
            <person name="Jhangiani S.N."/>
            <person name="Johnson B."/>
            <person name="Johnson Q."/>
            <person name="Joshi V."/>
            <person name="Kalu J.B."/>
            <person name="Kam C."/>
            <person name="Kashfia A."/>
            <person name="Keebler J."/>
            <person name="Kisamo H."/>
            <person name="Kovar C.L."/>
            <person name="Lago L.A."/>
            <person name="Lai C.-Y."/>
            <person name="Laidlaw J."/>
            <person name="Lara F."/>
            <person name="Le T.-K."/>
            <person name="Lee S.L."/>
            <person name="Legall F.H."/>
            <person name="Lemon S.J."/>
            <person name="Lewis L.R."/>
            <person name="Li B."/>
            <person name="Liu Y."/>
            <person name="Liu Y.-S."/>
            <person name="Lopez J."/>
            <person name="Lozado R.J."/>
            <person name="Lu J."/>
            <person name="Madu R.C."/>
            <person name="Maheshwari M."/>
            <person name="Maheshwari R."/>
            <person name="Malloy K."/>
            <person name="Martinez E."/>
            <person name="Mathew T."/>
            <person name="Mercado I.C."/>
            <person name="Mercado C."/>
            <person name="Meyer B."/>
            <person name="Montgomery K."/>
            <person name="Morgan M.B."/>
            <person name="Munidasa M."/>
            <person name="Nazareth L.V."/>
            <person name="Nelson J."/>
            <person name="Ng B.M."/>
            <person name="Nguyen N.B."/>
            <person name="Nguyen P.Q."/>
            <person name="Nguyen T."/>
            <person name="Obregon M."/>
            <person name="Okwuonu G.O."/>
            <person name="Onwere C.G."/>
            <person name="Orozco G."/>
            <person name="Parra A."/>
            <person name="Patel S."/>
            <person name="Patil S."/>
            <person name="Perez A."/>
            <person name="Perez Y."/>
            <person name="Pham C."/>
            <person name="Primus E.L."/>
            <person name="Pu L.-L."/>
            <person name="Puazo M."/>
            <person name="Qin X."/>
            <person name="Quiroz J.B."/>
            <person name="Reese J."/>
            <person name="Richards S."/>
            <person name="Rives C.M."/>
            <person name="Robberts R."/>
            <person name="Ruiz S.J."/>
            <person name="Ruiz M.J."/>
            <person name="Santibanez J."/>
            <person name="Schneider B.W."/>
            <person name="Sisson I."/>
            <person name="Smith M."/>
            <person name="Sodergren E."/>
            <person name="Song X.-Z."/>
            <person name="Song B.B."/>
            <person name="Summersgill H."/>
            <person name="Thelus R."/>
            <person name="Thornton R.D."/>
            <person name="Trejos Z.Y."/>
            <person name="Usmani K."/>
            <person name="Vattathil S."/>
            <person name="Villasana D."/>
            <person name="Walker D.L."/>
            <person name="Wang S."/>
            <person name="Wang K."/>
            <person name="White C.S."/>
            <person name="Williams A.C."/>
            <person name="Williamson J."/>
            <person name="Wilson K."/>
            <person name="Woghiren I.O."/>
            <person name="Woodworth J.R."/>
            <person name="Worley K.C."/>
            <person name="Wright R.A."/>
            <person name="Wu W."/>
            <person name="Young L."/>
            <person name="Zhang L."/>
            <person name="Zhang J."/>
            <person name="Zhu Y."/>
            <person name="Muzny D.M."/>
            <person name="Weinstock G."/>
            <person name="Gibbs R.A."/>
        </authorList>
    </citation>
    <scope>NUCLEOTIDE SEQUENCE [LARGE SCALE GENOMIC DNA]</scope>
    <source>
        <strain evidence="3">LSR1</strain>
    </source>
</reference>
<evidence type="ECO:0000259" key="1">
    <source>
        <dbReference type="Pfam" id="PF03184"/>
    </source>
</evidence>
<protein>
    <recommendedName>
        <fullName evidence="1">DDE-1 domain-containing protein</fullName>
    </recommendedName>
</protein>
<dbReference type="OrthoDB" id="6618307at2759"/>
<dbReference type="PANTHER" id="PTHR19303:SF73">
    <property type="entry name" value="PROTEIN PDC2"/>
    <property type="match status" value="1"/>
</dbReference>
<dbReference type="EnsemblMetazoa" id="XM_008182289.1">
    <property type="protein sequence ID" value="XP_008180511.1"/>
    <property type="gene ID" value="LOC103308603"/>
</dbReference>
<organism evidence="2 3">
    <name type="scientific">Acyrthosiphon pisum</name>
    <name type="common">Pea aphid</name>
    <dbReference type="NCBI Taxonomy" id="7029"/>
    <lineage>
        <taxon>Eukaryota</taxon>
        <taxon>Metazoa</taxon>
        <taxon>Ecdysozoa</taxon>
        <taxon>Arthropoda</taxon>
        <taxon>Hexapoda</taxon>
        <taxon>Insecta</taxon>
        <taxon>Pterygota</taxon>
        <taxon>Neoptera</taxon>
        <taxon>Paraneoptera</taxon>
        <taxon>Hemiptera</taxon>
        <taxon>Sternorrhyncha</taxon>
        <taxon>Aphidomorpha</taxon>
        <taxon>Aphidoidea</taxon>
        <taxon>Aphididae</taxon>
        <taxon>Macrosiphini</taxon>
        <taxon>Acyrthosiphon</taxon>
    </lineage>
</organism>
<name>A0A8R2B2U9_ACYPI</name>
<proteinExistence type="predicted"/>
<dbReference type="RefSeq" id="XP_008180511.1">
    <property type="nucleotide sequence ID" value="XM_008182289.1"/>
</dbReference>
<dbReference type="Pfam" id="PF03184">
    <property type="entry name" value="DDE_1"/>
    <property type="match status" value="1"/>
</dbReference>
<dbReference type="KEGG" id="api:103308603"/>
<accession>A0A8R2B2U9</accession>
<dbReference type="GO" id="GO:0003677">
    <property type="term" value="F:DNA binding"/>
    <property type="evidence" value="ECO:0007669"/>
    <property type="project" value="TreeGrafter"/>
</dbReference>
<dbReference type="InterPro" id="IPR004875">
    <property type="entry name" value="DDE_SF_endonuclease_dom"/>
</dbReference>
<dbReference type="InterPro" id="IPR050863">
    <property type="entry name" value="CenT-Element_Derived"/>
</dbReference>